<comment type="similarity">
    <text evidence="1">Belongs to the sulfatase family.</text>
</comment>
<dbReference type="GO" id="GO:0004065">
    <property type="term" value="F:arylsulfatase activity"/>
    <property type="evidence" value="ECO:0007669"/>
    <property type="project" value="TreeGrafter"/>
</dbReference>
<dbReference type="OrthoDB" id="9803751at2"/>
<dbReference type="InterPro" id="IPR050738">
    <property type="entry name" value="Sulfatase"/>
</dbReference>
<feature type="domain" description="Sulfatase N-terminal" evidence="3">
    <location>
        <begin position="2"/>
        <end position="392"/>
    </location>
</feature>
<dbReference type="FunFam" id="3.40.720.10:FF:000047">
    <property type="entry name" value="Arylsulfatase"/>
    <property type="match status" value="1"/>
</dbReference>
<comment type="caution">
    <text evidence="4">The sequence shown here is derived from an EMBL/GenBank/DDBJ whole genome shotgun (WGS) entry which is preliminary data.</text>
</comment>
<dbReference type="AlphaFoldDB" id="A0A4Q6XZZ4"/>
<protein>
    <submittedName>
        <fullName evidence="4">Arylsulfatase</fullName>
    </submittedName>
</protein>
<dbReference type="PANTHER" id="PTHR42693">
    <property type="entry name" value="ARYLSULFATASE FAMILY MEMBER"/>
    <property type="match status" value="1"/>
</dbReference>
<dbReference type="PANTHER" id="PTHR42693:SF53">
    <property type="entry name" value="ENDO-4-O-SULFATASE"/>
    <property type="match status" value="1"/>
</dbReference>
<keyword evidence="5" id="KW-1185">Reference proteome</keyword>
<evidence type="ECO:0000256" key="1">
    <source>
        <dbReference type="ARBA" id="ARBA00008779"/>
    </source>
</evidence>
<dbReference type="Proteomes" id="UP000292855">
    <property type="component" value="Unassembled WGS sequence"/>
</dbReference>
<evidence type="ECO:0000259" key="3">
    <source>
        <dbReference type="Pfam" id="PF00884"/>
    </source>
</evidence>
<reference evidence="4 5" key="1">
    <citation type="submission" date="2019-02" db="EMBL/GenBank/DDBJ databases">
        <authorList>
            <person name="Li Y."/>
        </authorList>
    </citation>
    <scope>NUCLEOTIDE SEQUENCE [LARGE SCALE GENOMIC DNA]</scope>
    <source>
        <strain evidence="4 5">30C10-4-7</strain>
    </source>
</reference>
<accession>A0A4Q6XZZ4</accession>
<dbReference type="Pfam" id="PF00884">
    <property type="entry name" value="Sulfatase"/>
    <property type="match status" value="1"/>
</dbReference>
<dbReference type="InterPro" id="IPR017850">
    <property type="entry name" value="Alkaline_phosphatase_core_sf"/>
</dbReference>
<evidence type="ECO:0000256" key="2">
    <source>
        <dbReference type="ARBA" id="ARBA00022801"/>
    </source>
</evidence>
<name>A0A4Q6XZZ4_9SPHI</name>
<keyword evidence="2" id="KW-0378">Hydrolase</keyword>
<dbReference type="CDD" id="cd16025">
    <property type="entry name" value="PAS_like"/>
    <property type="match status" value="1"/>
</dbReference>
<organism evidence="4 5">
    <name type="scientific">Sphingobacterium corticibacterium</name>
    <dbReference type="NCBI Taxonomy" id="2484746"/>
    <lineage>
        <taxon>Bacteria</taxon>
        <taxon>Pseudomonadati</taxon>
        <taxon>Bacteroidota</taxon>
        <taxon>Sphingobacteriia</taxon>
        <taxon>Sphingobacteriales</taxon>
        <taxon>Sphingobacteriaceae</taxon>
        <taxon>Sphingobacterium</taxon>
    </lineage>
</organism>
<dbReference type="EMBL" id="SGIT01000001">
    <property type="protein sequence ID" value="RZF62914.1"/>
    <property type="molecule type" value="Genomic_DNA"/>
</dbReference>
<dbReference type="SUPFAM" id="SSF53649">
    <property type="entry name" value="Alkaline phosphatase-like"/>
    <property type="match status" value="1"/>
</dbReference>
<dbReference type="Gene3D" id="3.40.720.10">
    <property type="entry name" value="Alkaline Phosphatase, subunit A"/>
    <property type="match status" value="1"/>
</dbReference>
<dbReference type="InterPro" id="IPR000917">
    <property type="entry name" value="Sulfatase_N"/>
</dbReference>
<proteinExistence type="inferred from homology"/>
<gene>
    <name evidence="4" type="ORF">EWE74_04880</name>
</gene>
<dbReference type="Gene3D" id="3.30.1120.10">
    <property type="match status" value="1"/>
</dbReference>
<evidence type="ECO:0000313" key="5">
    <source>
        <dbReference type="Proteomes" id="UP000292855"/>
    </source>
</evidence>
<sequence>MIVILADDMGYADLGCYGSEINTPNLDQLASDGLQFRSFYNATRCCPSRAALLTGLYPHEAGMGKMVSNRGSKPKPGPYQGFLNNESVTLAEVLREAGYKTYMTGKWHVGERPEHWPRQRGFDHYFGLISGASSYFELVEEPHKRQMVHEDELWSPPIEDFYMTDAFTDTALSFLDRHNRNDEEKPFFLYLAYTAPHWPLHAPQEDIERYDGVYDKGWGYIRKQRYERMKQLGIIDGRHQLSASPEGIPSWESLDNPSEWADRMEVYAAMVDRMDKGIGRIVAELKKQGKLDNTMIVFLSDNGASAENVDGRKLHDPRVRVGQRGSYLAYDEPWANVSNTPYTMYKSWTEEGGIITPFIVHWPGGIRKRKDNQTDAVGHIMDVMATCVDIAGATYPKKFKGYEIKDIRGISLLPVFKGGTGQDRTLYWEHFGKWAMRDGTWKIVGGGVNEKVKLFNMIDDPVELHDVSLNQPAIVDKMKKSYQKWAIEVGVEK</sequence>
<evidence type="ECO:0000313" key="4">
    <source>
        <dbReference type="EMBL" id="RZF62914.1"/>
    </source>
</evidence>